<evidence type="ECO:0000256" key="2">
    <source>
        <dbReference type="ARBA" id="ARBA00025704"/>
    </source>
</evidence>
<dbReference type="SUPFAM" id="SSF81271">
    <property type="entry name" value="TGS-like"/>
    <property type="match status" value="1"/>
</dbReference>
<sequence length="701" mass="78103">MSDIRSPEAKANAMPLTERAREACAALPASIRAEGETVIELLRQLGCDDETCASALWFSLLKASPDAVGEAAKHWAPALRRLVDGQGEAEKVWALHAQRGPASGAEGLRRLLLAIIRDLRVVFVLLARQLAAMRTAMALPDHERRELAQLTSDIHAPLANRLGIWQLKWELEDLAFRYLEPDTYRRIARLLDERRADREHFIAESLAQLRAVLEGAGIKADLAGRPKHIFSIWKKMKKKGLEFSDLYDIRAVRILVDSVADCYAALGLVHSLWPHLPGEFDDYVARPKGNGYRSLHTAVLGPEGKTLEVQIRTHEMHRANELGVAAHWRYKEGGSADSEFEAKIAWMRKLLEPRGEDEAELAAGFETELMEDRVYVLSPKGEVIDMPRGATVLDFAYHIHTEVGHRCRGAKVNGRIVPLTSQPRSGDRVEILTTKVSEPSRDWLSVHHGYLNTSRAKEKVRAWFRREAHEANILAGKANLEKELRRLALDDVDLSKLAAHFRLKNVEELYVTVALGEVTLGQVARSLQEPVETEITQSGNPVASRGAQHDRGALSIEGVGNLLTTLARCCQPLPGDPVRGFITRGRGVSVHRSDCASLARLARRNPERVIDVSWGRVDVQNYEVDVELRGYDRKGLQKDVATTINNVGPHIVASSSRVHVRTGEVEMRFTLRVKDYEQLSTLLGRLGALANVTDARRLGGR</sequence>
<dbReference type="Pfam" id="PF04607">
    <property type="entry name" value="RelA_SpoT"/>
    <property type="match status" value="1"/>
</dbReference>
<comment type="caution">
    <text evidence="9">The sequence shown here is derived from an EMBL/GenBank/DDBJ whole genome shotgun (WGS) entry which is preliminary data.</text>
</comment>
<evidence type="ECO:0000259" key="8">
    <source>
        <dbReference type="PROSITE" id="PS51880"/>
    </source>
</evidence>
<evidence type="ECO:0000256" key="4">
    <source>
        <dbReference type="ARBA" id="ARBA00032407"/>
    </source>
</evidence>
<dbReference type="InterPro" id="IPR007685">
    <property type="entry name" value="RelA_SpoT"/>
</dbReference>
<dbReference type="Proteomes" id="UP001237737">
    <property type="component" value="Unassembled WGS sequence"/>
</dbReference>
<dbReference type="GO" id="GO:0008728">
    <property type="term" value="F:GTP diphosphokinase activity"/>
    <property type="evidence" value="ECO:0007669"/>
    <property type="project" value="UniProtKB-EC"/>
</dbReference>
<keyword evidence="10" id="KW-1185">Reference proteome</keyword>
<dbReference type="InterPro" id="IPR004811">
    <property type="entry name" value="RelA/Spo_fam"/>
</dbReference>
<dbReference type="CDD" id="cd04876">
    <property type="entry name" value="ACT_RelA-SpoT"/>
    <property type="match status" value="1"/>
</dbReference>
<protein>
    <recommendedName>
        <fullName evidence="1">GTP pyrophosphokinase</fullName>
    </recommendedName>
    <alternativeName>
        <fullName evidence="4">(p)ppGpp synthase</fullName>
    </alternativeName>
    <alternativeName>
        <fullName evidence="3">ATP:GTP 3'-pyrophosphotransferase</fullName>
    </alternativeName>
    <alternativeName>
        <fullName evidence="5">ppGpp synthase I</fullName>
    </alternativeName>
</protein>
<evidence type="ECO:0000256" key="5">
    <source>
        <dbReference type="ARBA" id="ARBA00033308"/>
    </source>
</evidence>
<name>A0ABT9T2T4_9GAMM</name>
<accession>A0ABT9T2T4</accession>
<dbReference type="Gene3D" id="3.10.20.30">
    <property type="match status" value="1"/>
</dbReference>
<dbReference type="Pfam" id="PF13328">
    <property type="entry name" value="HD_4"/>
    <property type="match status" value="1"/>
</dbReference>
<dbReference type="InterPro" id="IPR002912">
    <property type="entry name" value="ACT_dom"/>
</dbReference>
<dbReference type="SMART" id="SM00954">
    <property type="entry name" value="RelA_SpoT"/>
    <property type="match status" value="1"/>
</dbReference>
<dbReference type="RefSeq" id="WP_306851642.1">
    <property type="nucleotide sequence ID" value="NZ_JAUSSK010000005.1"/>
</dbReference>
<dbReference type="CDD" id="cd01668">
    <property type="entry name" value="TGS_RSH"/>
    <property type="match status" value="1"/>
</dbReference>
<dbReference type="Gene3D" id="3.30.460.10">
    <property type="entry name" value="Beta Polymerase, domain 2"/>
    <property type="match status" value="1"/>
</dbReference>
<keyword evidence="9" id="KW-0808">Transferase</keyword>
<evidence type="ECO:0000313" key="9">
    <source>
        <dbReference type="EMBL" id="MDQ0011290.1"/>
    </source>
</evidence>
<feature type="domain" description="ACT" evidence="7">
    <location>
        <begin position="625"/>
        <end position="700"/>
    </location>
</feature>
<dbReference type="SUPFAM" id="SSF109604">
    <property type="entry name" value="HD-domain/PDEase-like"/>
    <property type="match status" value="1"/>
</dbReference>
<dbReference type="PANTHER" id="PTHR21262">
    <property type="entry name" value="GUANOSINE-3',5'-BIS DIPHOSPHATE 3'-PYROPHOSPHOHYDROLASE"/>
    <property type="match status" value="1"/>
</dbReference>
<organism evidence="9 10">
    <name type="scientific">Luteibacter jiangsuensis</name>
    <dbReference type="NCBI Taxonomy" id="637577"/>
    <lineage>
        <taxon>Bacteria</taxon>
        <taxon>Pseudomonadati</taxon>
        <taxon>Pseudomonadota</taxon>
        <taxon>Gammaproteobacteria</taxon>
        <taxon>Lysobacterales</taxon>
        <taxon>Rhodanobacteraceae</taxon>
        <taxon>Luteibacter</taxon>
    </lineage>
</organism>
<evidence type="ECO:0000313" key="10">
    <source>
        <dbReference type="Proteomes" id="UP001237737"/>
    </source>
</evidence>
<dbReference type="Gene3D" id="1.10.3210.10">
    <property type="entry name" value="Hypothetical protein af1432"/>
    <property type="match status" value="1"/>
</dbReference>
<dbReference type="NCBIfam" id="TIGR00691">
    <property type="entry name" value="spoT_relA"/>
    <property type="match status" value="1"/>
</dbReference>
<comment type="similarity">
    <text evidence="6">Belongs to the relA/spoT family.</text>
</comment>
<dbReference type="Pfam" id="PF02824">
    <property type="entry name" value="TGS"/>
    <property type="match status" value="1"/>
</dbReference>
<gene>
    <name evidence="9" type="ORF">J2T07_003500</name>
</gene>
<evidence type="ECO:0000256" key="1">
    <source>
        <dbReference type="ARBA" id="ARBA00019852"/>
    </source>
</evidence>
<dbReference type="InterPro" id="IPR012675">
    <property type="entry name" value="Beta-grasp_dom_sf"/>
</dbReference>
<proteinExistence type="inferred from homology"/>
<dbReference type="PROSITE" id="PS51671">
    <property type="entry name" value="ACT"/>
    <property type="match status" value="1"/>
</dbReference>
<dbReference type="InterPro" id="IPR033655">
    <property type="entry name" value="TGS_RelA/SpoT"/>
</dbReference>
<dbReference type="CDD" id="cd05399">
    <property type="entry name" value="NT_Rel-Spo_like"/>
    <property type="match status" value="1"/>
</dbReference>
<dbReference type="SUPFAM" id="SSF81301">
    <property type="entry name" value="Nucleotidyltransferase"/>
    <property type="match status" value="1"/>
</dbReference>
<evidence type="ECO:0000259" key="7">
    <source>
        <dbReference type="PROSITE" id="PS51671"/>
    </source>
</evidence>
<dbReference type="InterPro" id="IPR043519">
    <property type="entry name" value="NT_sf"/>
</dbReference>
<evidence type="ECO:0000256" key="6">
    <source>
        <dbReference type="RuleBase" id="RU003847"/>
    </source>
</evidence>
<dbReference type="PANTHER" id="PTHR21262:SF31">
    <property type="entry name" value="GTP PYROPHOSPHOKINASE"/>
    <property type="match status" value="1"/>
</dbReference>
<reference evidence="9 10" key="1">
    <citation type="submission" date="2023-07" db="EMBL/GenBank/DDBJ databases">
        <title>Sorghum-associated microbial communities from plants grown in Nebraska, USA.</title>
        <authorList>
            <person name="Schachtman D."/>
        </authorList>
    </citation>
    <scope>NUCLEOTIDE SEQUENCE [LARGE SCALE GENOMIC DNA]</scope>
    <source>
        <strain evidence="9 10">CC60</strain>
    </source>
</reference>
<dbReference type="Gene3D" id="3.30.70.260">
    <property type="match status" value="1"/>
</dbReference>
<feature type="domain" description="TGS" evidence="8">
    <location>
        <begin position="370"/>
        <end position="433"/>
    </location>
</feature>
<comment type="function">
    <text evidence="6">In eubacteria ppGpp (guanosine 3'-diphosphate 5'-diphosphate) is a mediator of the stringent response that coordinates a variety of cellular activities in response to changes in nutritional abundance.</text>
</comment>
<comment type="pathway">
    <text evidence="2">Purine metabolism.</text>
</comment>
<dbReference type="Pfam" id="PF13291">
    <property type="entry name" value="ACT_4"/>
    <property type="match status" value="1"/>
</dbReference>
<dbReference type="InterPro" id="IPR012676">
    <property type="entry name" value="TGS-like"/>
</dbReference>
<dbReference type="EMBL" id="JAUSSK010000005">
    <property type="protein sequence ID" value="MDQ0011290.1"/>
    <property type="molecule type" value="Genomic_DNA"/>
</dbReference>
<evidence type="ECO:0000256" key="3">
    <source>
        <dbReference type="ARBA" id="ARBA00029754"/>
    </source>
</evidence>
<dbReference type="InterPro" id="IPR004095">
    <property type="entry name" value="TGS"/>
</dbReference>
<dbReference type="PROSITE" id="PS51880">
    <property type="entry name" value="TGS"/>
    <property type="match status" value="1"/>
</dbReference>